<evidence type="ECO:0000313" key="2">
    <source>
        <dbReference type="Proteomes" id="UP000182762"/>
    </source>
</evidence>
<dbReference type="InterPro" id="IPR012347">
    <property type="entry name" value="Ferritin-like"/>
</dbReference>
<dbReference type="InterPro" id="IPR021617">
    <property type="entry name" value="DUF3231"/>
</dbReference>
<sequence length="340" mass="38575">MTKHPTQLTSAEIACIWTNYMQDSMSKCVLSYFLQTVEDEDIRPLIQWAYDISCTHIEELTTLFQTEQIPLPTGFTDEDVNVNAPRLYTDAFMLNYLSHMTRVGMLGYSGFTSMGARKDLKTYFIKGLRETSDLFDQSTDLLLEKGLYIRAPSIPYPTQTDFVNSHKYLSGFSLLGKQRPLNAIEISHLYMNSITNHIGSKLSLSFAQTSPDEEVQNWMLRGRDISRKHVRIFTRILLDSDIESPISPDVAITDATTPPFSDKLVMFHMGMLSATGTGNYATAASASQRSDLIINYERLSLEVALYAKDGADIMIRNQWMEQPPPTIDKEQLTNKKDTMK</sequence>
<dbReference type="RefSeq" id="WP_061804979.1">
    <property type="nucleotide sequence ID" value="NZ_FOXX01000003.1"/>
</dbReference>
<dbReference type="Pfam" id="PF11553">
    <property type="entry name" value="DUF3231"/>
    <property type="match status" value="2"/>
</dbReference>
<organism evidence="1 2">
    <name type="scientific">Priestia endophytica DSM 13796</name>
    <dbReference type="NCBI Taxonomy" id="1121089"/>
    <lineage>
        <taxon>Bacteria</taxon>
        <taxon>Bacillati</taxon>
        <taxon>Bacillota</taxon>
        <taxon>Bacilli</taxon>
        <taxon>Bacillales</taxon>
        <taxon>Bacillaceae</taxon>
        <taxon>Priestia</taxon>
    </lineage>
</organism>
<comment type="caution">
    <text evidence="1">The sequence shown here is derived from an EMBL/GenBank/DDBJ whole genome shotgun (WGS) entry which is preliminary data.</text>
</comment>
<name>A0A1I5Z4N9_9BACI</name>
<keyword evidence="2" id="KW-1185">Reference proteome</keyword>
<proteinExistence type="predicted"/>
<accession>A0A1I5Z4N9</accession>
<dbReference type="Gene3D" id="1.20.1260.10">
    <property type="match status" value="2"/>
</dbReference>
<evidence type="ECO:0000313" key="1">
    <source>
        <dbReference type="EMBL" id="SFQ51428.1"/>
    </source>
</evidence>
<reference evidence="1 2" key="1">
    <citation type="submission" date="2016-10" db="EMBL/GenBank/DDBJ databases">
        <authorList>
            <person name="Varghese N."/>
            <person name="Submissions S."/>
        </authorList>
    </citation>
    <scope>NUCLEOTIDE SEQUENCE [LARGE SCALE GENOMIC DNA]</scope>
    <source>
        <strain evidence="1 2">DSM 13796</strain>
    </source>
</reference>
<gene>
    <name evidence="1" type="ORF">SAMN02745910_01834</name>
</gene>
<dbReference type="EMBL" id="FOXX01000003">
    <property type="protein sequence ID" value="SFQ51428.1"/>
    <property type="molecule type" value="Genomic_DNA"/>
</dbReference>
<evidence type="ECO:0008006" key="3">
    <source>
        <dbReference type="Google" id="ProtNLM"/>
    </source>
</evidence>
<protein>
    <recommendedName>
        <fullName evidence="3">DUF3231 family protein</fullName>
    </recommendedName>
</protein>
<dbReference type="GeneID" id="93710522"/>
<dbReference type="Proteomes" id="UP000182762">
    <property type="component" value="Unassembled WGS sequence"/>
</dbReference>